<dbReference type="Proteomes" id="UP001597521">
    <property type="component" value="Unassembled WGS sequence"/>
</dbReference>
<gene>
    <name evidence="7" type="ORF">ACFSX5_01830</name>
</gene>
<comment type="caution">
    <text evidence="7">The sequence shown here is derived from an EMBL/GenBank/DDBJ whole genome shotgun (WGS) entry which is preliminary data.</text>
</comment>
<dbReference type="InterPro" id="IPR050835">
    <property type="entry name" value="ABC_transporter_sub-D"/>
</dbReference>
<dbReference type="PANTHER" id="PTHR11384:SF59">
    <property type="entry name" value="LYSOSOMAL COBALAMIN TRANSPORTER ABCD4"/>
    <property type="match status" value="1"/>
</dbReference>
<evidence type="ECO:0000256" key="1">
    <source>
        <dbReference type="ARBA" id="ARBA00022448"/>
    </source>
</evidence>
<feature type="transmembrane region" description="Helical" evidence="6">
    <location>
        <begin position="194"/>
        <end position="215"/>
    </location>
</feature>
<sequence length="468" mass="52096">MFRSFFPAPKLFFSSAALWLLASVLIWFTVGEPIRSVISIDRFTHPVAAAVQDQPTTAAEPVTDPAAGAALTNPNAPADTASDAPPPSEAAASAPNPTAAAAAGAELNFLTAERVWLYQYVLMVALVFCVFWYFYKRNEWYWWSVVSTTVILLVIYFQVQVQAFVNEWSGSFFNTIQLALTQPGSVTPEQLYGLTWTIVLVTIPNVLVAVALAFYTSHYVFRWRKAMNFYYMEYWPQIRTVEGAAQRVQEDTMRFAAIMEDLGTAFFDSLITLVVFLPLLWNLSANISELPIFGATPGGLVWVALVGAAAGTALLAVVGIRLPGLNFNNQLVEAAYRKELVFGEDVAERADPPTVRQLFAAVQQNYYRLYFHYTYFNLARYGYTNMVGYVPLLVMAPSILAGTLTMGLYQQIQIAFGQVFGSFQFFARAWTVIVELQSVIMRLRKFESYIPKDQEPIKASVSDAAAAT</sequence>
<keyword evidence="1" id="KW-0813">Transport</keyword>
<evidence type="ECO:0000256" key="5">
    <source>
        <dbReference type="SAM" id="MobiDB-lite"/>
    </source>
</evidence>
<protein>
    <submittedName>
        <fullName evidence="7">SbmA/BacA-like family transporter</fullName>
    </submittedName>
</protein>
<dbReference type="Pfam" id="PF05992">
    <property type="entry name" value="SbmA_BacA"/>
    <property type="match status" value="1"/>
</dbReference>
<feature type="transmembrane region" description="Helical" evidence="6">
    <location>
        <begin position="301"/>
        <end position="320"/>
    </location>
</feature>
<keyword evidence="4 6" id="KW-0472">Membrane</keyword>
<feature type="region of interest" description="Disordered" evidence="5">
    <location>
        <begin position="65"/>
        <end position="95"/>
    </location>
</feature>
<feature type="compositionally biased region" description="Low complexity" evidence="5">
    <location>
        <begin position="74"/>
        <end position="95"/>
    </location>
</feature>
<evidence type="ECO:0000256" key="3">
    <source>
        <dbReference type="ARBA" id="ARBA00022989"/>
    </source>
</evidence>
<feature type="transmembrane region" description="Helical" evidence="6">
    <location>
        <begin position="386"/>
        <end position="409"/>
    </location>
</feature>
<keyword evidence="8" id="KW-1185">Reference proteome</keyword>
<proteinExistence type="predicted"/>
<feature type="transmembrane region" description="Helical" evidence="6">
    <location>
        <begin position="415"/>
        <end position="436"/>
    </location>
</feature>
<name>A0ABW5QFZ7_9HYPH</name>
<evidence type="ECO:0000313" key="8">
    <source>
        <dbReference type="Proteomes" id="UP001597521"/>
    </source>
</evidence>
<evidence type="ECO:0000256" key="4">
    <source>
        <dbReference type="ARBA" id="ARBA00023136"/>
    </source>
</evidence>
<reference evidence="8" key="1">
    <citation type="journal article" date="2019" name="Int. J. Syst. Evol. Microbiol.">
        <title>The Global Catalogue of Microorganisms (GCM) 10K type strain sequencing project: providing services to taxonomists for standard genome sequencing and annotation.</title>
        <authorList>
            <consortium name="The Broad Institute Genomics Platform"/>
            <consortium name="The Broad Institute Genome Sequencing Center for Infectious Disease"/>
            <person name="Wu L."/>
            <person name="Ma J."/>
        </authorList>
    </citation>
    <scope>NUCLEOTIDE SEQUENCE [LARGE SCALE GENOMIC DNA]</scope>
    <source>
        <strain evidence="8">CCM 7427</strain>
    </source>
</reference>
<feature type="transmembrane region" description="Helical" evidence="6">
    <location>
        <begin position="117"/>
        <end position="135"/>
    </location>
</feature>
<evidence type="ECO:0000313" key="7">
    <source>
        <dbReference type="EMBL" id="MFD2646529.1"/>
    </source>
</evidence>
<keyword evidence="3 6" id="KW-1133">Transmembrane helix</keyword>
<dbReference type="InterPro" id="IPR009248">
    <property type="entry name" value="SbmA_BacA"/>
</dbReference>
<evidence type="ECO:0000256" key="2">
    <source>
        <dbReference type="ARBA" id="ARBA00022692"/>
    </source>
</evidence>
<organism evidence="7 8">
    <name type="scientific">Devosia albogilva</name>
    <dbReference type="NCBI Taxonomy" id="429726"/>
    <lineage>
        <taxon>Bacteria</taxon>
        <taxon>Pseudomonadati</taxon>
        <taxon>Pseudomonadota</taxon>
        <taxon>Alphaproteobacteria</taxon>
        <taxon>Hyphomicrobiales</taxon>
        <taxon>Devosiaceae</taxon>
        <taxon>Devosia</taxon>
    </lineage>
</organism>
<feature type="transmembrane region" description="Helical" evidence="6">
    <location>
        <begin position="140"/>
        <end position="159"/>
    </location>
</feature>
<dbReference type="PANTHER" id="PTHR11384">
    <property type="entry name" value="ATP-BINDING CASSETTE, SUB-FAMILY D MEMBER"/>
    <property type="match status" value="1"/>
</dbReference>
<dbReference type="RefSeq" id="WP_386831224.1">
    <property type="nucleotide sequence ID" value="NZ_JBHUNP010000001.1"/>
</dbReference>
<feature type="transmembrane region" description="Helical" evidence="6">
    <location>
        <begin position="262"/>
        <end position="281"/>
    </location>
</feature>
<dbReference type="EMBL" id="JBHUNP010000001">
    <property type="protein sequence ID" value="MFD2646529.1"/>
    <property type="molecule type" value="Genomic_DNA"/>
</dbReference>
<accession>A0ABW5QFZ7</accession>
<keyword evidence="2 6" id="KW-0812">Transmembrane</keyword>
<evidence type="ECO:0000256" key="6">
    <source>
        <dbReference type="SAM" id="Phobius"/>
    </source>
</evidence>